<organism evidence="1 2">
    <name type="scientific">Halarcobacter anaerophilus</name>
    <dbReference type="NCBI Taxonomy" id="877500"/>
    <lineage>
        <taxon>Bacteria</taxon>
        <taxon>Pseudomonadati</taxon>
        <taxon>Campylobacterota</taxon>
        <taxon>Epsilonproteobacteria</taxon>
        <taxon>Campylobacterales</taxon>
        <taxon>Arcobacteraceae</taxon>
        <taxon>Halarcobacter</taxon>
    </lineage>
</organism>
<evidence type="ECO:0000313" key="2">
    <source>
        <dbReference type="Proteomes" id="UP000290191"/>
    </source>
</evidence>
<proteinExistence type="predicted"/>
<dbReference type="AlphaFoldDB" id="A0A4Q0XZE3"/>
<dbReference type="EMBL" id="PDKO01000009">
    <property type="protein sequence ID" value="RXJ62164.1"/>
    <property type="molecule type" value="Genomic_DNA"/>
</dbReference>
<dbReference type="RefSeq" id="WP_044419360.1">
    <property type="nucleotide sequence ID" value="NZ_CP041070.1"/>
</dbReference>
<keyword evidence="2" id="KW-1185">Reference proteome</keyword>
<evidence type="ECO:0000313" key="1">
    <source>
        <dbReference type="EMBL" id="RXJ62164.1"/>
    </source>
</evidence>
<reference evidence="1 2" key="1">
    <citation type="submission" date="2017-10" db="EMBL/GenBank/DDBJ databases">
        <title>Genomics of the genus Arcobacter.</title>
        <authorList>
            <person name="Perez-Cataluna A."/>
            <person name="Figueras M.J."/>
        </authorList>
    </citation>
    <scope>NUCLEOTIDE SEQUENCE [LARGE SCALE GENOMIC DNA]</scope>
    <source>
        <strain evidence="1 2">DSM 24636</strain>
    </source>
</reference>
<sequence>MKQLLTLLENQNLPLNRCYNNYEVYDNFILIRKSKELISSAIGTKEMLRLYEVFADLKNVEFLLLENEDISIKLKEE</sequence>
<accession>A0A4Q0XZE3</accession>
<gene>
    <name evidence="1" type="ORF">CRV06_10380</name>
</gene>
<name>A0A4Q0XZE3_9BACT</name>
<comment type="caution">
    <text evidence="1">The sequence shown here is derived from an EMBL/GenBank/DDBJ whole genome shotgun (WGS) entry which is preliminary data.</text>
</comment>
<dbReference type="OrthoDB" id="5350091at2"/>
<protein>
    <submittedName>
        <fullName evidence="1">Uncharacterized protein</fullName>
    </submittedName>
</protein>
<dbReference type="Proteomes" id="UP000290191">
    <property type="component" value="Unassembled WGS sequence"/>
</dbReference>